<dbReference type="AlphaFoldDB" id="A0A433QLG1"/>
<dbReference type="Proteomes" id="UP000274822">
    <property type="component" value="Unassembled WGS sequence"/>
</dbReference>
<protein>
    <submittedName>
        <fullName evidence="6">Uncharacterized protein</fullName>
    </submittedName>
</protein>
<dbReference type="SUPFAM" id="SSF103473">
    <property type="entry name" value="MFS general substrate transporter"/>
    <property type="match status" value="1"/>
</dbReference>
<sequence>MSPQICKSFTENVTSLCFALNSRWSTTSLWYRFTTIAPFVAQYFSKSLADVTTFSTVFLIGYVVVSPLSGWAFDRIGMRWSMIAGASCNLLGGWTCYGATWMADSQVKYTGKGSGQVAAGVRSAEIDELMINDICGAVEVMLTGQTIAACGQPFFLNVPTNPSSIALHPDQVFSTHASPRQLDWLPIRSSWIGCRHVSHPSPHANLHHHPINAPHHSYC</sequence>
<evidence type="ECO:0000256" key="5">
    <source>
        <dbReference type="SAM" id="Phobius"/>
    </source>
</evidence>
<comment type="caution">
    <text evidence="6">The sequence shown here is derived from an EMBL/GenBank/DDBJ whole genome shotgun (WGS) entry which is preliminary data.</text>
</comment>
<gene>
    <name evidence="6" type="ORF">BC938DRAFT_479141</name>
</gene>
<keyword evidence="4 5" id="KW-0472">Membrane</keyword>
<proteinExistence type="predicted"/>
<accession>A0A433QLG1</accession>
<keyword evidence="7" id="KW-1185">Reference proteome</keyword>
<comment type="subcellular location">
    <subcellularLocation>
        <location evidence="1">Membrane</location>
        <topology evidence="1">Multi-pass membrane protein</topology>
    </subcellularLocation>
</comment>
<evidence type="ECO:0000313" key="6">
    <source>
        <dbReference type="EMBL" id="RUS30633.1"/>
    </source>
</evidence>
<keyword evidence="3 5" id="KW-1133">Transmembrane helix</keyword>
<dbReference type="PANTHER" id="PTHR10924:SF6">
    <property type="entry name" value="SOLUTE CARRIER FAMILY 49 MEMBER A3"/>
    <property type="match status" value="1"/>
</dbReference>
<dbReference type="PANTHER" id="PTHR10924">
    <property type="entry name" value="MAJOR FACILITATOR SUPERFAMILY PROTEIN-RELATED"/>
    <property type="match status" value="1"/>
</dbReference>
<evidence type="ECO:0000313" key="7">
    <source>
        <dbReference type="Proteomes" id="UP000274822"/>
    </source>
</evidence>
<dbReference type="InterPro" id="IPR036259">
    <property type="entry name" value="MFS_trans_sf"/>
</dbReference>
<reference evidence="6 7" key="1">
    <citation type="journal article" date="2018" name="New Phytol.">
        <title>Phylogenomics of Endogonaceae and evolution of mycorrhizas within Mucoromycota.</title>
        <authorList>
            <person name="Chang Y."/>
            <person name="Desiro A."/>
            <person name="Na H."/>
            <person name="Sandor L."/>
            <person name="Lipzen A."/>
            <person name="Clum A."/>
            <person name="Barry K."/>
            <person name="Grigoriev I.V."/>
            <person name="Martin F.M."/>
            <person name="Stajich J.E."/>
            <person name="Smith M.E."/>
            <person name="Bonito G."/>
            <person name="Spatafora J.W."/>
        </authorList>
    </citation>
    <scope>NUCLEOTIDE SEQUENCE [LARGE SCALE GENOMIC DNA]</scope>
    <source>
        <strain evidence="6 7">AD002</strain>
    </source>
</reference>
<organism evidence="6 7">
    <name type="scientific">Jimgerdemannia flammicorona</name>
    <dbReference type="NCBI Taxonomy" id="994334"/>
    <lineage>
        <taxon>Eukaryota</taxon>
        <taxon>Fungi</taxon>
        <taxon>Fungi incertae sedis</taxon>
        <taxon>Mucoromycota</taxon>
        <taxon>Mucoromycotina</taxon>
        <taxon>Endogonomycetes</taxon>
        <taxon>Endogonales</taxon>
        <taxon>Endogonaceae</taxon>
        <taxon>Jimgerdemannia</taxon>
    </lineage>
</organism>
<dbReference type="EMBL" id="RBNJ01003694">
    <property type="protein sequence ID" value="RUS30633.1"/>
    <property type="molecule type" value="Genomic_DNA"/>
</dbReference>
<evidence type="ECO:0000256" key="1">
    <source>
        <dbReference type="ARBA" id="ARBA00004141"/>
    </source>
</evidence>
<evidence type="ECO:0000256" key="4">
    <source>
        <dbReference type="ARBA" id="ARBA00023136"/>
    </source>
</evidence>
<dbReference type="GO" id="GO:0016020">
    <property type="term" value="C:membrane"/>
    <property type="evidence" value="ECO:0007669"/>
    <property type="project" value="UniProtKB-SubCell"/>
</dbReference>
<dbReference type="Gene3D" id="1.20.1250.20">
    <property type="entry name" value="MFS general substrate transporter like domains"/>
    <property type="match status" value="1"/>
</dbReference>
<keyword evidence="2 5" id="KW-0812">Transmembrane</keyword>
<name>A0A433QLG1_9FUNG</name>
<dbReference type="InterPro" id="IPR049680">
    <property type="entry name" value="FLVCR1-2_SLC49-like"/>
</dbReference>
<evidence type="ECO:0000256" key="2">
    <source>
        <dbReference type="ARBA" id="ARBA00022692"/>
    </source>
</evidence>
<feature type="transmembrane region" description="Helical" evidence="5">
    <location>
        <begin position="51"/>
        <end position="73"/>
    </location>
</feature>
<evidence type="ECO:0000256" key="3">
    <source>
        <dbReference type="ARBA" id="ARBA00022989"/>
    </source>
</evidence>